<accession>A0A7S2D1T8</accession>
<proteinExistence type="predicted"/>
<sequence>MAKATEEKFDADDKLSADDLLSGAKPEDTDVPPERVLQGYNQTYLIRSAAGARATDEFEDGGKSAEDLAEHEVLFRCGNWCYTGHVVLNRGFSLSEIPLVIPLLQRQQSRLHYYCNADRIPAQSSFHQPVSNVYEASEYCARTLASDGILDQMAALASEHRWIEDDAEKTFFEIQADIAGMEGIELVASKTYTRGLIFITIYFEGSFYISISEGAGDQPLLDVKFPNVSHHGEGIKLRTPVETMPAWFLRLTLWHSMPSDLRVLPPPTRDLSSTSYIQMYFVMKSRIENGGMEEPSAYREVLFRFGSWCYGGSIQLKIGSVSIEELPHVIPALRMQQQRLEFVYAADQVLTTSPYAKPMEYIMSHLPFMENEITNAEDVLTALVQRLSARGLADSVSSWIQGDPSQSFFEFQCSPQHGEQATLRGVELCASKCYYASGVVLIIVYFQNSFFVTIADASTEQPLLDSKFPDVSQKGRGYQIQVYPEGSSDWPSLRKVSIWQSKDAMEEEMEERVAKEDQARAAGGDAFATAVGAADEQASKALAEELKDEAMDVAEEKGADEEAKSAGSKAEEKGASSTNAPQFDPRASAQAKNVQQSLGAFHRLKPMKNSGIQERLAQLRSEMSESSSRGAPWDSSGRPRSKEKLFGKPGHL</sequence>
<feature type="compositionally biased region" description="Basic and acidic residues" evidence="1">
    <location>
        <begin position="553"/>
        <end position="574"/>
    </location>
</feature>
<dbReference type="AlphaFoldDB" id="A0A7S2D1T8"/>
<feature type="compositionally biased region" description="Basic and acidic residues" evidence="1">
    <location>
        <begin position="1"/>
        <end position="17"/>
    </location>
</feature>
<protein>
    <submittedName>
        <fullName evidence="2">Uncharacterized protein</fullName>
    </submittedName>
</protein>
<evidence type="ECO:0000256" key="1">
    <source>
        <dbReference type="SAM" id="MobiDB-lite"/>
    </source>
</evidence>
<feature type="region of interest" description="Disordered" evidence="1">
    <location>
        <begin position="553"/>
        <end position="652"/>
    </location>
</feature>
<organism evidence="2">
    <name type="scientific">Octactis speculum</name>
    <dbReference type="NCBI Taxonomy" id="3111310"/>
    <lineage>
        <taxon>Eukaryota</taxon>
        <taxon>Sar</taxon>
        <taxon>Stramenopiles</taxon>
        <taxon>Ochrophyta</taxon>
        <taxon>Dictyochophyceae</taxon>
        <taxon>Dictyochales</taxon>
        <taxon>Dictyochaceae</taxon>
        <taxon>Octactis</taxon>
    </lineage>
</organism>
<feature type="region of interest" description="Disordered" evidence="1">
    <location>
        <begin position="1"/>
        <end position="33"/>
    </location>
</feature>
<name>A0A7S2D1T8_9STRA</name>
<dbReference type="EMBL" id="HBGS01035884">
    <property type="protein sequence ID" value="CAD9441342.1"/>
    <property type="molecule type" value="Transcribed_RNA"/>
</dbReference>
<gene>
    <name evidence="2" type="ORF">DSPE1174_LOCUS18568</name>
</gene>
<reference evidence="2" key="1">
    <citation type="submission" date="2021-01" db="EMBL/GenBank/DDBJ databases">
        <authorList>
            <person name="Corre E."/>
            <person name="Pelletier E."/>
            <person name="Niang G."/>
            <person name="Scheremetjew M."/>
            <person name="Finn R."/>
            <person name="Kale V."/>
            <person name="Holt S."/>
            <person name="Cochrane G."/>
            <person name="Meng A."/>
            <person name="Brown T."/>
            <person name="Cohen L."/>
        </authorList>
    </citation>
    <scope>NUCLEOTIDE SEQUENCE</scope>
    <source>
        <strain evidence="2">CCMP1381</strain>
    </source>
</reference>
<evidence type="ECO:0000313" key="2">
    <source>
        <dbReference type="EMBL" id="CAD9441342.1"/>
    </source>
</evidence>